<dbReference type="Gene3D" id="3.40.50.10140">
    <property type="entry name" value="Toll/interleukin-1 receptor homology (TIR) domain"/>
    <property type="match status" value="1"/>
</dbReference>
<dbReference type="Gene3D" id="3.40.50.300">
    <property type="entry name" value="P-loop containing nucleotide triphosphate hydrolases"/>
    <property type="match status" value="1"/>
</dbReference>
<dbReference type="GO" id="GO:0043531">
    <property type="term" value="F:ADP binding"/>
    <property type="evidence" value="ECO:0007669"/>
    <property type="project" value="InterPro"/>
</dbReference>
<name>A2Q6G7_MEDTR</name>
<reference evidence="3" key="1">
    <citation type="submission" date="2006-05" db="EMBL/GenBank/DDBJ databases">
        <authorList>
            <person name="Town C.D."/>
        </authorList>
    </citation>
    <scope>NUCLEOTIDE SEQUENCE</scope>
</reference>
<accession>A2Q6G7</accession>
<protein>
    <submittedName>
        <fullName evidence="3">TIR; Disease resistance protein</fullName>
    </submittedName>
</protein>
<dbReference type="SUPFAM" id="SSF52200">
    <property type="entry name" value="Toll/Interleukin receptor TIR domain"/>
    <property type="match status" value="1"/>
</dbReference>
<evidence type="ECO:0000259" key="2">
    <source>
        <dbReference type="PROSITE" id="PS50104"/>
    </source>
</evidence>
<keyword evidence="1" id="KW-0520">NAD</keyword>
<dbReference type="SMART" id="SM00255">
    <property type="entry name" value="TIR"/>
    <property type="match status" value="1"/>
</dbReference>
<dbReference type="InterPro" id="IPR000157">
    <property type="entry name" value="TIR_dom"/>
</dbReference>
<dbReference type="GO" id="GO:0007165">
    <property type="term" value="P:signal transduction"/>
    <property type="evidence" value="ECO:0007669"/>
    <property type="project" value="InterPro"/>
</dbReference>
<dbReference type="Pfam" id="PF00931">
    <property type="entry name" value="NB-ARC"/>
    <property type="match status" value="1"/>
</dbReference>
<dbReference type="PROSITE" id="PS50104">
    <property type="entry name" value="TIR"/>
    <property type="match status" value="1"/>
</dbReference>
<sequence length="349" mass="40519">MASSSSTSSTNLFVADHPVGVESRVQEVIQLLKSRQSEDPVLLGIWGGGGIGKTTIAKAVYNEIHRHHFEARSFLLNVGEVWKQDNGEVSLQKQLISVIRSSSRRITINTVESGKRILQERLPRWKILLVVDDVNKKDQLGALCIRRKWFGQGSIIIITTRDHDLLRWLQVDHERFYDVFLSFRGKDTRERLTSHLYTSLQNAGIYVFRDDNEIQPGEKISVYLLEAIRQYRICIVVLYSNYASSNWRMQELEEIMKCRRRWGLVVIPVFYEVDPSEVEHQTGWFGDGFERLISRISMRNDMRRNWKEMLLEIGGIAGFIFPNSRNGNEYIRILVEHVKSRLSQSGPFY</sequence>
<dbReference type="PANTHER" id="PTHR11017:SF271">
    <property type="entry name" value="DISEASE RESISTANCE PROTEIN (TIR-NBS-LRR CLASS) FAMILY"/>
    <property type="match status" value="1"/>
</dbReference>
<dbReference type="GO" id="GO:0006952">
    <property type="term" value="P:defense response"/>
    <property type="evidence" value="ECO:0007669"/>
    <property type="project" value="InterPro"/>
</dbReference>
<dbReference type="SUPFAM" id="SSF52540">
    <property type="entry name" value="P-loop containing nucleoside triphosphate hydrolases"/>
    <property type="match status" value="1"/>
</dbReference>
<proteinExistence type="predicted"/>
<dbReference type="InterPro" id="IPR027417">
    <property type="entry name" value="P-loop_NTPase"/>
</dbReference>
<dbReference type="InterPro" id="IPR035897">
    <property type="entry name" value="Toll_tir_struct_dom_sf"/>
</dbReference>
<organism evidence="3">
    <name type="scientific">Medicago truncatula</name>
    <name type="common">Barrel medic</name>
    <name type="synonym">Medicago tribuloides</name>
    <dbReference type="NCBI Taxonomy" id="3880"/>
    <lineage>
        <taxon>Eukaryota</taxon>
        <taxon>Viridiplantae</taxon>
        <taxon>Streptophyta</taxon>
        <taxon>Embryophyta</taxon>
        <taxon>Tracheophyta</taxon>
        <taxon>Spermatophyta</taxon>
        <taxon>Magnoliopsida</taxon>
        <taxon>eudicotyledons</taxon>
        <taxon>Gunneridae</taxon>
        <taxon>Pentapetalae</taxon>
        <taxon>rosids</taxon>
        <taxon>fabids</taxon>
        <taxon>Fabales</taxon>
        <taxon>Fabaceae</taxon>
        <taxon>Papilionoideae</taxon>
        <taxon>50 kb inversion clade</taxon>
        <taxon>NPAAA clade</taxon>
        <taxon>Hologalegina</taxon>
        <taxon>IRL clade</taxon>
        <taxon>Trifolieae</taxon>
        <taxon>Medicago</taxon>
    </lineage>
</organism>
<reference evidence="3" key="2">
    <citation type="submission" date="2007-03" db="EMBL/GenBank/DDBJ databases">
        <authorList>
            <consortium name="The International Medicago Genome Annotation Group"/>
        </authorList>
    </citation>
    <scope>NUCLEOTIDE SEQUENCE</scope>
</reference>
<dbReference type="FunFam" id="3.40.50.10140:FF:000007">
    <property type="entry name" value="Disease resistance protein (TIR-NBS-LRR class)"/>
    <property type="match status" value="1"/>
</dbReference>
<evidence type="ECO:0000256" key="1">
    <source>
        <dbReference type="ARBA" id="ARBA00023027"/>
    </source>
</evidence>
<dbReference type="PANTHER" id="PTHR11017">
    <property type="entry name" value="LEUCINE-RICH REPEAT-CONTAINING PROTEIN"/>
    <property type="match status" value="1"/>
</dbReference>
<dbReference type="EMBL" id="AC183371">
    <property type="protein sequence ID" value="ABN09187.1"/>
    <property type="molecule type" value="Genomic_DNA"/>
</dbReference>
<dbReference type="InterPro" id="IPR002182">
    <property type="entry name" value="NB-ARC"/>
</dbReference>
<evidence type="ECO:0000313" key="3">
    <source>
        <dbReference type="EMBL" id="ABN09187.1"/>
    </source>
</evidence>
<feature type="domain" description="TIR" evidence="2">
    <location>
        <begin position="175"/>
        <end position="342"/>
    </location>
</feature>
<dbReference type="AlphaFoldDB" id="A2Q6G7"/>
<dbReference type="InterPro" id="IPR044974">
    <property type="entry name" value="Disease_R_plants"/>
</dbReference>
<gene>
    <name evidence="3" type="ORF">MtrDRAFT_AC183371g1v1</name>
</gene>
<dbReference type="PRINTS" id="PR00364">
    <property type="entry name" value="DISEASERSIST"/>
</dbReference>
<dbReference type="Pfam" id="PF01582">
    <property type="entry name" value="TIR"/>
    <property type="match status" value="1"/>
</dbReference>